<sequence length="69" mass="7774">MNYIDGDLFVACISQNEIDMFKAVTSEPTALVDRFVRAVHEAAAQAIDRLEFRYDHAAEEYTFANCVVA</sequence>
<name>A0ABT8UIJ8_9MYCO</name>
<protein>
    <submittedName>
        <fullName evidence="1">Uncharacterized protein</fullName>
    </submittedName>
</protein>
<evidence type="ECO:0000313" key="2">
    <source>
        <dbReference type="Proteomes" id="UP001168823"/>
    </source>
</evidence>
<organism evidence="1 2">
    <name type="scientific">Mycolicibacterium arseniciresistens</name>
    <dbReference type="NCBI Taxonomy" id="3062257"/>
    <lineage>
        <taxon>Bacteria</taxon>
        <taxon>Bacillati</taxon>
        <taxon>Actinomycetota</taxon>
        <taxon>Actinomycetes</taxon>
        <taxon>Mycobacteriales</taxon>
        <taxon>Mycobacteriaceae</taxon>
        <taxon>Mycolicibacterium</taxon>
    </lineage>
</organism>
<accession>A0ABT8UIJ8</accession>
<proteinExistence type="predicted"/>
<dbReference type="RefSeq" id="WP_302915152.1">
    <property type="nucleotide sequence ID" value="NZ_JAUMSQ010000142.1"/>
</dbReference>
<reference evidence="1" key="1">
    <citation type="submission" date="2023-07" db="EMBL/GenBank/DDBJ databases">
        <title>Mycolicibacterium sp. nov., a novel bacterial species.</title>
        <authorList>
            <person name="Cao Y."/>
        </authorList>
    </citation>
    <scope>NUCLEOTIDE SEQUENCE</scope>
    <source>
        <strain evidence="1">KC 300</strain>
    </source>
</reference>
<dbReference type="EMBL" id="JAUMSQ010000142">
    <property type="protein sequence ID" value="MDO3637629.1"/>
    <property type="molecule type" value="Genomic_DNA"/>
</dbReference>
<keyword evidence="2" id="KW-1185">Reference proteome</keyword>
<comment type="caution">
    <text evidence="1">The sequence shown here is derived from an EMBL/GenBank/DDBJ whole genome shotgun (WGS) entry which is preliminary data.</text>
</comment>
<gene>
    <name evidence="1" type="ORF">Q2100_17950</name>
</gene>
<dbReference type="Proteomes" id="UP001168823">
    <property type="component" value="Unassembled WGS sequence"/>
</dbReference>
<evidence type="ECO:0000313" key="1">
    <source>
        <dbReference type="EMBL" id="MDO3637629.1"/>
    </source>
</evidence>